<feature type="compositionally biased region" description="Acidic residues" evidence="1">
    <location>
        <begin position="124"/>
        <end position="133"/>
    </location>
</feature>
<name>A0A8J2K161_9HEXA</name>
<dbReference type="EMBL" id="CAJVCH010209189">
    <property type="protein sequence ID" value="CAG7731273.1"/>
    <property type="molecule type" value="Genomic_DNA"/>
</dbReference>
<feature type="region of interest" description="Disordered" evidence="1">
    <location>
        <begin position="124"/>
        <end position="154"/>
    </location>
</feature>
<comment type="caution">
    <text evidence="2">The sequence shown here is derived from an EMBL/GenBank/DDBJ whole genome shotgun (WGS) entry which is preliminary data.</text>
</comment>
<reference evidence="2" key="1">
    <citation type="submission" date="2021-06" db="EMBL/GenBank/DDBJ databases">
        <authorList>
            <person name="Hodson N. C."/>
            <person name="Mongue J. A."/>
            <person name="Jaron S. K."/>
        </authorList>
    </citation>
    <scope>NUCLEOTIDE SEQUENCE</scope>
</reference>
<feature type="compositionally biased region" description="Acidic residues" evidence="1">
    <location>
        <begin position="144"/>
        <end position="154"/>
    </location>
</feature>
<sequence length="154" mass="17542">MEIKSGRVNTHGNISYASQIPWIQSATLRDNILFGKPYEPIKFSKASYTVCHWHYFWSWFRHHEKGFARYGMVDEQNHRDSGLGAGGVRDWVTRVWHMYANDCGKEDCSVLQNVTTCQKIQEYDGIDGDENDEGGQQYRGSKEGDEDGLGGDGL</sequence>
<dbReference type="AlphaFoldDB" id="A0A8J2K161"/>
<dbReference type="Proteomes" id="UP000708208">
    <property type="component" value="Unassembled WGS sequence"/>
</dbReference>
<proteinExistence type="predicted"/>
<organism evidence="2 3">
    <name type="scientific">Allacma fusca</name>
    <dbReference type="NCBI Taxonomy" id="39272"/>
    <lineage>
        <taxon>Eukaryota</taxon>
        <taxon>Metazoa</taxon>
        <taxon>Ecdysozoa</taxon>
        <taxon>Arthropoda</taxon>
        <taxon>Hexapoda</taxon>
        <taxon>Collembola</taxon>
        <taxon>Symphypleona</taxon>
        <taxon>Sminthuridae</taxon>
        <taxon>Allacma</taxon>
    </lineage>
</organism>
<evidence type="ECO:0000313" key="3">
    <source>
        <dbReference type="Proteomes" id="UP000708208"/>
    </source>
</evidence>
<keyword evidence="3" id="KW-1185">Reference proteome</keyword>
<evidence type="ECO:0000256" key="1">
    <source>
        <dbReference type="SAM" id="MobiDB-lite"/>
    </source>
</evidence>
<accession>A0A8J2K161</accession>
<gene>
    <name evidence="2" type="ORF">AFUS01_LOCUS19876</name>
</gene>
<evidence type="ECO:0000313" key="2">
    <source>
        <dbReference type="EMBL" id="CAG7731273.1"/>
    </source>
</evidence>
<protein>
    <submittedName>
        <fullName evidence="2">Uncharacterized protein</fullName>
    </submittedName>
</protein>
<dbReference type="OrthoDB" id="6500128at2759"/>